<evidence type="ECO:0000313" key="2">
    <source>
        <dbReference type="EMBL" id="SNU87528.1"/>
    </source>
</evidence>
<dbReference type="OrthoDB" id="5769614at2"/>
<dbReference type="PANTHER" id="PTHR37038:SF12">
    <property type="entry name" value="TRANSCRIPTIONAL REGULATOR"/>
    <property type="match status" value="1"/>
</dbReference>
<dbReference type="Gene3D" id="1.10.260.40">
    <property type="entry name" value="lambda repressor-like DNA-binding domains"/>
    <property type="match status" value="1"/>
</dbReference>
<dbReference type="InterPro" id="IPR010057">
    <property type="entry name" value="Transcription_activator_Rgg_C"/>
</dbReference>
<dbReference type="PROSITE" id="PS50943">
    <property type="entry name" value="HTH_CROC1"/>
    <property type="match status" value="1"/>
</dbReference>
<name>A0A239SRR3_9STRE</name>
<gene>
    <name evidence="2" type="ORF">SAMEA4412692_00683</name>
</gene>
<dbReference type="InterPro" id="IPR010982">
    <property type="entry name" value="Lambda_DNA-bd_dom_sf"/>
</dbReference>
<evidence type="ECO:0000313" key="3">
    <source>
        <dbReference type="Proteomes" id="UP000215185"/>
    </source>
</evidence>
<dbReference type="Pfam" id="PF01381">
    <property type="entry name" value="HTH_3"/>
    <property type="match status" value="1"/>
</dbReference>
<dbReference type="KEGG" id="smen:SAMEA4412692_0683"/>
<dbReference type="SMART" id="SM00530">
    <property type="entry name" value="HTH_XRE"/>
    <property type="match status" value="1"/>
</dbReference>
<evidence type="ECO:0000259" key="1">
    <source>
        <dbReference type="PROSITE" id="PS50943"/>
    </source>
</evidence>
<reference evidence="2 3" key="1">
    <citation type="submission" date="2017-06" db="EMBL/GenBank/DDBJ databases">
        <authorList>
            <consortium name="Pathogen Informatics"/>
        </authorList>
    </citation>
    <scope>NUCLEOTIDE SEQUENCE [LARGE SCALE GENOMIC DNA]</scope>
    <source>
        <strain evidence="2 3">NCTC13788</strain>
    </source>
</reference>
<dbReference type="eggNOG" id="COG1396">
    <property type="taxonomic scope" value="Bacteria"/>
</dbReference>
<dbReference type="EMBL" id="LT906439">
    <property type="protein sequence ID" value="SNU87528.1"/>
    <property type="molecule type" value="Genomic_DNA"/>
</dbReference>
<feature type="domain" description="HTH cro/C1-type" evidence="1">
    <location>
        <begin position="8"/>
        <end position="61"/>
    </location>
</feature>
<dbReference type="InterPro" id="IPR053163">
    <property type="entry name" value="HTH-type_regulator_Rgg"/>
</dbReference>
<dbReference type="NCBIfam" id="TIGR01716">
    <property type="entry name" value="RGG_Cterm"/>
    <property type="match status" value="1"/>
</dbReference>
<accession>A0A239SRR3</accession>
<dbReference type="Gene3D" id="1.25.40.400">
    <property type="match status" value="1"/>
</dbReference>
<dbReference type="Pfam" id="PF21259">
    <property type="entry name" value="Rgg_C"/>
    <property type="match status" value="1"/>
</dbReference>
<dbReference type="InterPro" id="IPR001387">
    <property type="entry name" value="Cro/C1-type_HTH"/>
</dbReference>
<dbReference type="GO" id="GO:0003677">
    <property type="term" value="F:DNA binding"/>
    <property type="evidence" value="ECO:0007669"/>
    <property type="project" value="InterPro"/>
</dbReference>
<dbReference type="AlphaFoldDB" id="A0A239SRR3"/>
<dbReference type="STRING" id="1123308.GCA_000380085_00027"/>
<protein>
    <submittedName>
        <fullName evidence="2">Transcriptional regulator</fullName>
    </submittedName>
</protein>
<dbReference type="PANTHER" id="PTHR37038">
    <property type="entry name" value="TRANSCRIPTIONAL REGULATOR-RELATED"/>
    <property type="match status" value="1"/>
</dbReference>
<dbReference type="RefSeq" id="WP_018372580.1">
    <property type="nucleotide sequence ID" value="NZ_LT906439.1"/>
</dbReference>
<keyword evidence="3" id="KW-1185">Reference proteome</keyword>
<dbReference type="Proteomes" id="UP000215185">
    <property type="component" value="Chromosome 1"/>
</dbReference>
<dbReference type="CDD" id="cd00093">
    <property type="entry name" value="HTH_XRE"/>
    <property type="match status" value="1"/>
</dbReference>
<proteinExistence type="predicted"/>
<sequence length="286" mass="33893">MKNFGEIFRKFRESRGLRLKDVTKAGISTSQLSRFEKGETDLTITKFMAILDQINMPIDEFMYAAHDFHRDELNDLLEKVRLFVTTHDVEGLEKLLISQMEKDSQNEKFHQLNTILLKIRLQDLSGDTYYNESDLTYLTDYLFSVEHWGNYELLIFMNTLDVLKHKPFMILSREMARRSDFYKEIPTNRRLISTMLLNGYITCIERQKFMDALYFEKQLKQCFFIETEIYERLVFQYAQNLYHYQKNGTKSAIIEMRKCIAAMKLAGSNHLAQTYEGHLEKTLASK</sequence>
<organism evidence="2 3">
    <name type="scientific">Streptococcus merionis</name>
    <dbReference type="NCBI Taxonomy" id="400065"/>
    <lineage>
        <taxon>Bacteria</taxon>
        <taxon>Bacillati</taxon>
        <taxon>Bacillota</taxon>
        <taxon>Bacilli</taxon>
        <taxon>Lactobacillales</taxon>
        <taxon>Streptococcaceae</taxon>
        <taxon>Streptococcus</taxon>
    </lineage>
</organism>
<dbReference type="SUPFAM" id="SSF47413">
    <property type="entry name" value="lambda repressor-like DNA-binding domains"/>
    <property type="match status" value="1"/>
</dbReference>